<sequence>MTTQKEIDNTFIATLESIIGVCEKTTSGNVSHNVATIKCKCRDMLQFYKKFPANSWHEISRDKIPNDVDILIRFEDGSIKRYDEELPELLVTHWCEIPQFKEK</sequence>
<evidence type="ECO:0000313" key="2">
    <source>
        <dbReference type="Proteomes" id="UP000029723"/>
    </source>
</evidence>
<dbReference type="RefSeq" id="WP_036929362.1">
    <property type="nucleotide sequence ID" value="NZ_JRPQ01000204.1"/>
</dbReference>
<name>A0A098YMT7_9BACT</name>
<dbReference type="Proteomes" id="UP000029723">
    <property type="component" value="Unassembled WGS sequence"/>
</dbReference>
<reference evidence="1 2" key="1">
    <citation type="submission" date="2014-07" db="EMBL/GenBank/DDBJ databases">
        <authorList>
            <person name="McCorrison J."/>
            <person name="Sanka R."/>
            <person name="Torralba M."/>
            <person name="Gillis M."/>
            <person name="Haft D.H."/>
            <person name="Methe B."/>
            <person name="Sutton G."/>
            <person name="Nelson K.E."/>
        </authorList>
    </citation>
    <scope>NUCLEOTIDE SEQUENCE [LARGE SCALE GENOMIC DNA]</scope>
    <source>
        <strain evidence="1 2">S9-PR14</strain>
    </source>
</reference>
<accession>A0A098YMT7</accession>
<evidence type="ECO:0000313" key="1">
    <source>
        <dbReference type="EMBL" id="KGI21075.1"/>
    </source>
</evidence>
<organism evidence="1 2">
    <name type="scientific">Hoylesella timonensis S9-PR14</name>
    <dbReference type="NCBI Taxonomy" id="1401062"/>
    <lineage>
        <taxon>Bacteria</taxon>
        <taxon>Pseudomonadati</taxon>
        <taxon>Bacteroidota</taxon>
        <taxon>Bacteroidia</taxon>
        <taxon>Bacteroidales</taxon>
        <taxon>Prevotellaceae</taxon>
        <taxon>Hoylesella</taxon>
    </lineage>
</organism>
<gene>
    <name evidence="1" type="ORF">HMPREF9304_12385</name>
</gene>
<comment type="caution">
    <text evidence="1">The sequence shown here is derived from an EMBL/GenBank/DDBJ whole genome shotgun (WGS) entry which is preliminary data.</text>
</comment>
<dbReference type="EMBL" id="JRPQ01000204">
    <property type="protein sequence ID" value="KGI21075.1"/>
    <property type="molecule type" value="Genomic_DNA"/>
</dbReference>
<dbReference type="AlphaFoldDB" id="A0A098YMT7"/>
<proteinExistence type="predicted"/>
<protein>
    <submittedName>
        <fullName evidence="1">Uncharacterized protein</fullName>
    </submittedName>
</protein>
<dbReference type="OrthoDB" id="9967663at2"/>